<evidence type="ECO:0000313" key="2">
    <source>
        <dbReference type="EnsemblPlants" id="Zm00001eb245500_P001"/>
    </source>
</evidence>
<evidence type="ECO:0000256" key="1">
    <source>
        <dbReference type="SAM" id="MobiDB-lite"/>
    </source>
</evidence>
<reference evidence="2" key="2">
    <citation type="submission" date="2019-07" db="EMBL/GenBank/DDBJ databases">
        <authorList>
            <person name="Seetharam A."/>
            <person name="Woodhouse M."/>
            <person name="Cannon E."/>
        </authorList>
    </citation>
    <scope>NUCLEOTIDE SEQUENCE [LARGE SCALE GENOMIC DNA]</scope>
    <source>
        <strain evidence="2">cv. B73</strain>
    </source>
</reference>
<dbReference type="Proteomes" id="UP000007305">
    <property type="component" value="Chromosome 5"/>
</dbReference>
<feature type="region of interest" description="Disordered" evidence="1">
    <location>
        <begin position="173"/>
        <end position="217"/>
    </location>
</feature>
<feature type="compositionally biased region" description="Basic and acidic residues" evidence="1">
    <location>
        <begin position="441"/>
        <end position="465"/>
    </location>
</feature>
<dbReference type="Gramene" id="Zm00001eb245500_T001">
    <property type="protein sequence ID" value="Zm00001eb245500_P001"/>
    <property type="gene ID" value="Zm00001eb245500"/>
</dbReference>
<dbReference type="PANTHER" id="PTHR48299">
    <property type="entry name" value="ACT DOMAIN-CONTAINING PROTEIN ACR9"/>
    <property type="match status" value="1"/>
</dbReference>
<feature type="compositionally biased region" description="Polar residues" evidence="1">
    <location>
        <begin position="488"/>
        <end position="497"/>
    </location>
</feature>
<feature type="compositionally biased region" description="Basic and acidic residues" evidence="1">
    <location>
        <begin position="474"/>
        <end position="487"/>
    </location>
</feature>
<reference evidence="2" key="3">
    <citation type="submission" date="2021-05" db="UniProtKB">
        <authorList>
            <consortium name="EnsemblPlants"/>
        </authorList>
    </citation>
    <scope>IDENTIFICATION</scope>
    <source>
        <strain evidence="2">cv. B73</strain>
    </source>
</reference>
<dbReference type="EnsemblPlants" id="Zm00001eb245500_T001">
    <property type="protein sequence ID" value="Zm00001eb245500_P001"/>
    <property type="gene ID" value="Zm00001eb245500"/>
</dbReference>
<organism evidence="2 3">
    <name type="scientific">Zea mays</name>
    <name type="common">Maize</name>
    <dbReference type="NCBI Taxonomy" id="4577"/>
    <lineage>
        <taxon>Eukaryota</taxon>
        <taxon>Viridiplantae</taxon>
        <taxon>Streptophyta</taxon>
        <taxon>Embryophyta</taxon>
        <taxon>Tracheophyta</taxon>
        <taxon>Spermatophyta</taxon>
        <taxon>Magnoliopsida</taxon>
        <taxon>Liliopsida</taxon>
        <taxon>Poales</taxon>
        <taxon>Poaceae</taxon>
        <taxon>PACMAD clade</taxon>
        <taxon>Panicoideae</taxon>
        <taxon>Andropogonodae</taxon>
        <taxon>Andropogoneae</taxon>
        <taxon>Tripsacinae</taxon>
        <taxon>Zea</taxon>
    </lineage>
</organism>
<dbReference type="AlphaFoldDB" id="A0A804U8H4"/>
<feature type="compositionally biased region" description="Polar residues" evidence="1">
    <location>
        <begin position="422"/>
        <end position="437"/>
    </location>
</feature>
<keyword evidence="3" id="KW-1185">Reference proteome</keyword>
<feature type="region of interest" description="Disordered" evidence="1">
    <location>
        <begin position="40"/>
        <end position="61"/>
    </location>
</feature>
<sequence length="541" mass="60430">MSSPPSPRGPAPIPALFPVAFLPCSALHAIPHFPVGDRALSHPAASTSPPLSVPLAPGSDSKLPHRVHRMSLTPARVFFPPRTSSSRPARLPPACRPCRTAPMPFPPAVHAILHHRRHCRPPSKPFPTSLPETVPFPIRQRASTFPPLSVPLAPGSGSMLPHRVHRPSLTPARVFLPPRASSPRESRPARRPHRTVIPPAPGTPAPANSVTDPAHTKPCPCARPRRHLHGRQDLRPIPYLVATAFNRLLLKGWIEVRLELTLATRTVVDPFHLPIQFPPYPKHLMPFHEVLQQPHKRFIDVIGIVIHLAPLERIGGRPYREAILMDSRWDIIVVGIWPELLQRNALRSSHALQPPNAFALAMDNDCICQFLCGTIPKALLDRAYGLFCNALFAELELEMEDEEQTQTNQMAHNVARTPCADISNTINTGDQNGSNSLRPIVDAKERKRQRDKERYATMSDEQKNEKNKKRREARLRNKELNKKRPEASQRNNCQNMMPNAPRGGDEKVNVDPDDDSDWLHINYTLQSNDIDATTEVLTPGT</sequence>
<accession>A0A804U8H4</accession>
<reference evidence="3" key="1">
    <citation type="journal article" date="2009" name="Science">
        <title>The B73 maize genome: complexity, diversity, and dynamics.</title>
        <authorList>
            <person name="Schnable P.S."/>
            <person name="Ware D."/>
            <person name="Fulton R.S."/>
            <person name="Stein J.C."/>
            <person name="Wei F."/>
            <person name="Pasternak S."/>
            <person name="Liang C."/>
            <person name="Zhang J."/>
            <person name="Fulton L."/>
            <person name="Graves T.A."/>
            <person name="Minx P."/>
            <person name="Reily A.D."/>
            <person name="Courtney L."/>
            <person name="Kruchowski S.S."/>
            <person name="Tomlinson C."/>
            <person name="Strong C."/>
            <person name="Delehaunty K."/>
            <person name="Fronick C."/>
            <person name="Courtney B."/>
            <person name="Rock S.M."/>
            <person name="Belter E."/>
            <person name="Du F."/>
            <person name="Kim K."/>
            <person name="Abbott R.M."/>
            <person name="Cotton M."/>
            <person name="Levy A."/>
            <person name="Marchetto P."/>
            <person name="Ochoa K."/>
            <person name="Jackson S.M."/>
            <person name="Gillam B."/>
            <person name="Chen W."/>
            <person name="Yan L."/>
            <person name="Higginbotham J."/>
            <person name="Cardenas M."/>
            <person name="Waligorski J."/>
            <person name="Applebaum E."/>
            <person name="Phelps L."/>
            <person name="Falcone J."/>
            <person name="Kanchi K."/>
            <person name="Thane T."/>
            <person name="Scimone A."/>
            <person name="Thane N."/>
            <person name="Henke J."/>
            <person name="Wang T."/>
            <person name="Ruppert J."/>
            <person name="Shah N."/>
            <person name="Rotter K."/>
            <person name="Hodges J."/>
            <person name="Ingenthron E."/>
            <person name="Cordes M."/>
            <person name="Kohlberg S."/>
            <person name="Sgro J."/>
            <person name="Delgado B."/>
            <person name="Mead K."/>
            <person name="Chinwalla A."/>
            <person name="Leonard S."/>
            <person name="Crouse K."/>
            <person name="Collura K."/>
            <person name="Kudrna D."/>
            <person name="Currie J."/>
            <person name="He R."/>
            <person name="Angelova A."/>
            <person name="Rajasekar S."/>
            <person name="Mueller T."/>
            <person name="Lomeli R."/>
            <person name="Scara G."/>
            <person name="Ko A."/>
            <person name="Delaney K."/>
            <person name="Wissotski M."/>
            <person name="Lopez G."/>
            <person name="Campos D."/>
            <person name="Braidotti M."/>
            <person name="Ashley E."/>
            <person name="Golser W."/>
            <person name="Kim H."/>
            <person name="Lee S."/>
            <person name="Lin J."/>
            <person name="Dujmic Z."/>
            <person name="Kim W."/>
            <person name="Talag J."/>
            <person name="Zuccolo A."/>
            <person name="Fan C."/>
            <person name="Sebastian A."/>
            <person name="Kramer M."/>
            <person name="Spiegel L."/>
            <person name="Nascimento L."/>
            <person name="Zutavern T."/>
            <person name="Miller B."/>
            <person name="Ambroise C."/>
            <person name="Muller S."/>
            <person name="Spooner W."/>
            <person name="Narechania A."/>
            <person name="Ren L."/>
            <person name="Wei S."/>
            <person name="Kumari S."/>
            <person name="Faga B."/>
            <person name="Levy M.J."/>
            <person name="McMahan L."/>
            <person name="Van Buren P."/>
            <person name="Vaughn M.W."/>
            <person name="Ying K."/>
            <person name="Yeh C.-T."/>
            <person name="Emrich S.J."/>
            <person name="Jia Y."/>
            <person name="Kalyanaraman A."/>
            <person name="Hsia A.-P."/>
            <person name="Barbazuk W.B."/>
            <person name="Baucom R.S."/>
            <person name="Brutnell T.P."/>
            <person name="Carpita N.C."/>
            <person name="Chaparro C."/>
            <person name="Chia J.-M."/>
            <person name="Deragon J.-M."/>
            <person name="Estill J.C."/>
            <person name="Fu Y."/>
            <person name="Jeddeloh J.A."/>
            <person name="Han Y."/>
            <person name="Lee H."/>
            <person name="Li P."/>
            <person name="Lisch D.R."/>
            <person name="Liu S."/>
            <person name="Liu Z."/>
            <person name="Nagel D.H."/>
            <person name="McCann M.C."/>
            <person name="SanMiguel P."/>
            <person name="Myers A.M."/>
            <person name="Nettleton D."/>
            <person name="Nguyen J."/>
            <person name="Penning B.W."/>
            <person name="Ponnala L."/>
            <person name="Schneider K.L."/>
            <person name="Schwartz D.C."/>
            <person name="Sharma A."/>
            <person name="Soderlund C."/>
            <person name="Springer N.M."/>
            <person name="Sun Q."/>
            <person name="Wang H."/>
            <person name="Waterman M."/>
            <person name="Westerman R."/>
            <person name="Wolfgruber T.K."/>
            <person name="Yang L."/>
            <person name="Yu Y."/>
            <person name="Zhang L."/>
            <person name="Zhou S."/>
            <person name="Zhu Q."/>
            <person name="Bennetzen J.L."/>
            <person name="Dawe R.K."/>
            <person name="Jiang J."/>
            <person name="Jiang N."/>
            <person name="Presting G.G."/>
            <person name="Wessler S.R."/>
            <person name="Aluru S."/>
            <person name="Martienssen R.A."/>
            <person name="Clifton S.W."/>
            <person name="McCombie W.R."/>
            <person name="Wing R.A."/>
            <person name="Wilson R.K."/>
        </authorList>
    </citation>
    <scope>NUCLEOTIDE SEQUENCE [LARGE SCALE GENOMIC DNA]</scope>
    <source>
        <strain evidence="3">cv. B73</strain>
    </source>
</reference>
<feature type="region of interest" description="Disordered" evidence="1">
    <location>
        <begin position="422"/>
        <end position="508"/>
    </location>
</feature>
<name>A0A804U8H4_MAIZE</name>
<protein>
    <submittedName>
        <fullName evidence="2">Uncharacterized protein</fullName>
    </submittedName>
</protein>
<proteinExistence type="predicted"/>
<evidence type="ECO:0000313" key="3">
    <source>
        <dbReference type="Proteomes" id="UP000007305"/>
    </source>
</evidence>
<dbReference type="PANTHER" id="PTHR48299:SF2">
    <property type="entry name" value="ATP-DEPENDENT DNA HELICASE"/>
    <property type="match status" value="1"/>
</dbReference>
<dbReference type="InParanoid" id="A0A804U8H4"/>